<comment type="caution">
    <text evidence="5">The sequence shown here is derived from an EMBL/GenBank/DDBJ whole genome shotgun (WGS) entry which is preliminary data.</text>
</comment>
<dbReference type="GO" id="GO:0070025">
    <property type="term" value="F:carbon monoxide binding"/>
    <property type="evidence" value="ECO:0007669"/>
    <property type="project" value="TreeGrafter"/>
</dbReference>
<keyword evidence="3" id="KW-0408">Iron</keyword>
<dbReference type="InterPro" id="IPR042244">
    <property type="entry name" value="HypD_2_sf"/>
</dbReference>
<dbReference type="EMBL" id="BLIN01000003">
    <property type="protein sequence ID" value="GFE05951.1"/>
    <property type="molecule type" value="Genomic_DNA"/>
</dbReference>
<dbReference type="InterPro" id="IPR002780">
    <property type="entry name" value="Hyd_form_HypD"/>
</dbReference>
<dbReference type="PIRSF" id="PIRSF005622">
    <property type="entry name" value="Hydrgn_mat_hypD"/>
    <property type="match status" value="1"/>
</dbReference>
<dbReference type="PANTHER" id="PTHR30149">
    <property type="entry name" value="HYDROGENASE PROTEIN ASSEMBLY PROTEIN HYPD"/>
    <property type="match status" value="1"/>
</dbReference>
<keyword evidence="2" id="KW-0479">Metal-binding</keyword>
<evidence type="ECO:0000256" key="2">
    <source>
        <dbReference type="ARBA" id="ARBA00022723"/>
    </source>
</evidence>
<dbReference type="NCBIfam" id="TIGR00075">
    <property type="entry name" value="hypD"/>
    <property type="match status" value="1"/>
</dbReference>
<evidence type="ECO:0000256" key="3">
    <source>
        <dbReference type="ARBA" id="ARBA00023004"/>
    </source>
</evidence>
<dbReference type="GO" id="GO:0051539">
    <property type="term" value="F:4 iron, 4 sulfur cluster binding"/>
    <property type="evidence" value="ECO:0007669"/>
    <property type="project" value="TreeGrafter"/>
</dbReference>
<protein>
    <submittedName>
        <fullName evidence="5">Hydrogenase formation protein HypD</fullName>
    </submittedName>
</protein>
<evidence type="ECO:0000313" key="6">
    <source>
        <dbReference type="Proteomes" id="UP000435837"/>
    </source>
</evidence>
<dbReference type="PANTHER" id="PTHR30149:SF0">
    <property type="entry name" value="HYDROGENASE MATURATION FACTOR HYPD"/>
    <property type="match status" value="1"/>
</dbReference>
<dbReference type="Proteomes" id="UP000435837">
    <property type="component" value="Unassembled WGS sequence"/>
</dbReference>
<dbReference type="Gene3D" id="3.40.50.11740">
    <property type="entry name" value="HypD, alpha/beta domain 2"/>
    <property type="match status" value="2"/>
</dbReference>
<evidence type="ECO:0000256" key="1">
    <source>
        <dbReference type="ARBA" id="ARBA00007888"/>
    </source>
</evidence>
<feature type="compositionally biased region" description="Basic residues" evidence="4">
    <location>
        <begin position="13"/>
        <end position="29"/>
    </location>
</feature>
<dbReference type="GO" id="GO:0051604">
    <property type="term" value="P:protein maturation"/>
    <property type="evidence" value="ECO:0007669"/>
    <property type="project" value="TreeGrafter"/>
</dbReference>
<name>A0A640S646_9ACTN</name>
<dbReference type="AlphaFoldDB" id="A0A640S646"/>
<evidence type="ECO:0000313" key="5">
    <source>
        <dbReference type="EMBL" id="GFE05951.1"/>
    </source>
</evidence>
<reference evidence="5 6" key="1">
    <citation type="submission" date="2019-12" db="EMBL/GenBank/DDBJ databases">
        <title>Whole genome shotgun sequence of Streptomyces caniferus NBRC 15389.</title>
        <authorList>
            <person name="Ichikawa N."/>
            <person name="Kimura A."/>
            <person name="Kitahashi Y."/>
            <person name="Komaki H."/>
            <person name="Tamura T."/>
        </authorList>
    </citation>
    <scope>NUCLEOTIDE SEQUENCE [LARGE SCALE GENOMIC DNA]</scope>
    <source>
        <strain evidence="5 6">NBRC 15389</strain>
    </source>
</reference>
<dbReference type="GO" id="GO:0005506">
    <property type="term" value="F:iron ion binding"/>
    <property type="evidence" value="ECO:0007669"/>
    <property type="project" value="TreeGrafter"/>
</dbReference>
<accession>A0A640S646</accession>
<gene>
    <name evidence="5" type="ORF">Scani_22190</name>
</gene>
<dbReference type="Gene3D" id="6.10.20.100">
    <property type="match status" value="1"/>
</dbReference>
<sequence>MGGGRGAPGMGRGGRRGSSRSRGRGRRRSAGGGPVKYLDEFQNPELAGRLLDEIRSTVTRPWALMEVCGGQTHTIIRHGIDQLLPDEVELIHGPGCPVCVTPLEVIDKALEIAARPDVIFCSFGDMLRVPGSDRDLFQVRSRGGDVRVVYSPLDALKIAQQNPHREVVFFGIGFETTAPPNAMTVHQARKLGIPNFSMLVSHVRVPPAIEAIMTAPDCRVQAFLAAGHVCSVMGMGEYPELADRFRVPIVVTGFEPLDILEGIRRTVRQLERGEHTVDNAYPRAVRSEGNPAAQAMLADVFEVTDRAWRGIGTIPASGWRLSERYRELDAEYRFSVDGITTKEPAACRSGEVLQGFIKPHECEAFGTLCTPRTPLGATMVSSEGACAAYYLYRRLGTTPTPQEASPVV</sequence>
<comment type="similarity">
    <text evidence="1">Belongs to the HypD family.</text>
</comment>
<dbReference type="InterPro" id="IPR042243">
    <property type="entry name" value="HypD_1"/>
</dbReference>
<feature type="region of interest" description="Disordered" evidence="4">
    <location>
        <begin position="1"/>
        <end position="35"/>
    </location>
</feature>
<dbReference type="Pfam" id="PF01924">
    <property type="entry name" value="HypD"/>
    <property type="match status" value="1"/>
</dbReference>
<organism evidence="5 6">
    <name type="scientific">Streptomyces caniferus</name>
    <dbReference type="NCBI Taxonomy" id="285557"/>
    <lineage>
        <taxon>Bacteria</taxon>
        <taxon>Bacillati</taxon>
        <taxon>Actinomycetota</taxon>
        <taxon>Actinomycetes</taxon>
        <taxon>Kitasatosporales</taxon>
        <taxon>Streptomycetaceae</taxon>
        <taxon>Streptomyces</taxon>
    </lineage>
</organism>
<proteinExistence type="inferred from homology"/>
<feature type="compositionally biased region" description="Gly residues" evidence="4">
    <location>
        <begin position="1"/>
        <end position="12"/>
    </location>
</feature>
<evidence type="ECO:0000256" key="4">
    <source>
        <dbReference type="SAM" id="MobiDB-lite"/>
    </source>
</evidence>